<organism evidence="4 5">
    <name type="scientific">Durusdinium trenchii</name>
    <dbReference type="NCBI Taxonomy" id="1381693"/>
    <lineage>
        <taxon>Eukaryota</taxon>
        <taxon>Sar</taxon>
        <taxon>Alveolata</taxon>
        <taxon>Dinophyceae</taxon>
        <taxon>Suessiales</taxon>
        <taxon>Symbiodiniaceae</taxon>
        <taxon>Durusdinium</taxon>
    </lineage>
</organism>
<proteinExistence type="predicted"/>
<name>A0ABP0MKR1_9DINO</name>
<dbReference type="CDD" id="cd00105">
    <property type="entry name" value="KH-I"/>
    <property type="match status" value="2"/>
</dbReference>
<evidence type="ECO:0000313" key="4">
    <source>
        <dbReference type="EMBL" id="CAK9051287.1"/>
    </source>
</evidence>
<evidence type="ECO:0000256" key="1">
    <source>
        <dbReference type="ARBA" id="ARBA00022737"/>
    </source>
</evidence>
<keyword evidence="1" id="KW-0677">Repeat</keyword>
<dbReference type="EMBL" id="CAXAMN010017792">
    <property type="protein sequence ID" value="CAK9051287.1"/>
    <property type="molecule type" value="Genomic_DNA"/>
</dbReference>
<evidence type="ECO:0000259" key="3">
    <source>
        <dbReference type="SMART" id="SM00322"/>
    </source>
</evidence>
<comment type="caution">
    <text evidence="4">The sequence shown here is derived from an EMBL/GenBank/DDBJ whole genome shotgun (WGS) entry which is preliminary data.</text>
</comment>
<dbReference type="Gene3D" id="3.30.1370.10">
    <property type="entry name" value="K Homology domain, type 1"/>
    <property type="match status" value="1"/>
</dbReference>
<evidence type="ECO:0000313" key="5">
    <source>
        <dbReference type="Proteomes" id="UP001642484"/>
    </source>
</evidence>
<protein>
    <recommendedName>
        <fullName evidence="3">K Homology domain-containing protein</fullName>
    </recommendedName>
</protein>
<accession>A0ABP0MKR1</accession>
<keyword evidence="2" id="KW-0694">RNA-binding</keyword>
<dbReference type="InterPro" id="IPR036612">
    <property type="entry name" value="KH_dom_type_1_sf"/>
</dbReference>
<dbReference type="PANTHER" id="PTHR10288">
    <property type="entry name" value="KH DOMAIN CONTAINING RNA BINDING PROTEIN"/>
    <property type="match status" value="1"/>
</dbReference>
<keyword evidence="5" id="KW-1185">Reference proteome</keyword>
<sequence>MDVDETNAWLEELLGFRADGSRAMLGTCCDAGQRPSASEGEVPCCKVVGLAKALVKDGVGASQSQLIEDLSKIKEKDAEGKTHDVLSKHALTLPIPIREIFGKPELEGFPRLKPIDFLHYMAESGHLNKLLGGRSIAASGRILLQFWQNFKGIHPDFELWDLVEDSDINLADCIPIHAHMDGGRGYKKSESKGTADVDEALEEAPSAKRRVISGHDGPLRMADFDFAARRFLGELRSRDRADGGARFSEAMDMVLKYTSTKDRSSVRKWTAYAAWADQEVQMAAIPTYQKEEVKALAEHAAFLCRKRSAKVNGRPRISNEAAEEMSLNWGAEDAEDELYSRAPRSSDSVASVLFVVSSSAAAWVVGKAGRTVNELRAKSGASLEVARTGGPLRIIEIRGSSSERRKAVELLLDTIQELPASPPRETQLLAPPSAVLEMSRLQHKTNARVQVEKLGPEGADGFGTGSGCRLIILSGPREAVKEAALQAAAMLGQASTHSAPTASMQATCSNCGALFDDDAAFCKKCGHKRAEARRSARSVSPVPSVRALSVGAAGRRSSLPSSDGETQLLKALLAGPMPQTARLELLLPGDFVRLCLESGSHLQTVALRTGSHVELAPPGPEPMRMVTVSGTMLANSVAVLQLQELLQQYQGF</sequence>
<reference evidence="4 5" key="1">
    <citation type="submission" date="2024-02" db="EMBL/GenBank/DDBJ databases">
        <authorList>
            <person name="Chen Y."/>
            <person name="Shah S."/>
            <person name="Dougan E. K."/>
            <person name="Thang M."/>
            <person name="Chan C."/>
        </authorList>
    </citation>
    <scope>NUCLEOTIDE SEQUENCE [LARGE SCALE GENOMIC DNA]</scope>
</reference>
<feature type="domain" description="K Homology" evidence="3">
    <location>
        <begin position="579"/>
        <end position="647"/>
    </location>
</feature>
<dbReference type="InterPro" id="IPR004087">
    <property type="entry name" value="KH_dom"/>
</dbReference>
<feature type="domain" description="K Homology" evidence="3">
    <location>
        <begin position="348"/>
        <end position="416"/>
    </location>
</feature>
<dbReference type="SMART" id="SM00322">
    <property type="entry name" value="KH"/>
    <property type="match status" value="3"/>
</dbReference>
<dbReference type="PROSITE" id="PS50084">
    <property type="entry name" value="KH_TYPE_1"/>
    <property type="match status" value="1"/>
</dbReference>
<feature type="domain" description="K Homology" evidence="3">
    <location>
        <begin position="422"/>
        <end position="492"/>
    </location>
</feature>
<dbReference type="SUPFAM" id="SSF54791">
    <property type="entry name" value="Eukaryotic type KH-domain (KH-domain type I)"/>
    <property type="match status" value="1"/>
</dbReference>
<dbReference type="Proteomes" id="UP001642484">
    <property type="component" value="Unassembled WGS sequence"/>
</dbReference>
<gene>
    <name evidence="4" type="ORF">CCMP2556_LOCUS26063</name>
</gene>
<dbReference type="InterPro" id="IPR004088">
    <property type="entry name" value="KH_dom_type_1"/>
</dbReference>
<dbReference type="Pfam" id="PF00013">
    <property type="entry name" value="KH_1"/>
    <property type="match status" value="1"/>
</dbReference>
<evidence type="ECO:0000256" key="2">
    <source>
        <dbReference type="PROSITE-ProRule" id="PRU00117"/>
    </source>
</evidence>